<gene>
    <name evidence="1" type="ORF">SAMN02745134_03900</name>
</gene>
<dbReference type="Proteomes" id="UP000192468">
    <property type="component" value="Unassembled WGS sequence"/>
</dbReference>
<sequence length="217" mass="24633">MKLALKKRTILLIVLCLIVGFGIAYRIYVLPNSSSKTWTISKTEDGSKKFISKETLVSAIKQKQKLITTEVELNEKITVDNSWGDWSIFKKIQNINFVGTGLYSIDLSTLSSKNIDIKENTITVTIKNPAIEMININHDKTSYEDTDKGLLRFGEIKLSTEDQQLLEKTVESKMREKMLEKQYYNTAISNSESSMVNLIKSIVNTKGSIYTVKVKFS</sequence>
<dbReference type="Pfam" id="PF14014">
    <property type="entry name" value="DUF4230"/>
    <property type="match status" value="1"/>
</dbReference>
<dbReference type="RefSeq" id="WP_084117859.1">
    <property type="nucleotide sequence ID" value="NZ_FWXH01000046.1"/>
</dbReference>
<proteinExistence type="predicted"/>
<dbReference type="InterPro" id="IPR025324">
    <property type="entry name" value="DUF4230"/>
</dbReference>
<name>A0A1W1XZP8_9CLOT</name>
<accession>A0A1W1XZP8</accession>
<evidence type="ECO:0000313" key="1">
    <source>
        <dbReference type="EMBL" id="SMC29449.1"/>
    </source>
</evidence>
<dbReference type="STRING" id="1121291.SAMN02745134_03900"/>
<evidence type="ECO:0000313" key="2">
    <source>
        <dbReference type="Proteomes" id="UP000192468"/>
    </source>
</evidence>
<dbReference type="OrthoDB" id="1934723at2"/>
<evidence type="ECO:0008006" key="3">
    <source>
        <dbReference type="Google" id="ProtNLM"/>
    </source>
</evidence>
<protein>
    <recommendedName>
        <fullName evidence="3">DUF4230 domain-containing protein</fullName>
    </recommendedName>
</protein>
<dbReference type="EMBL" id="FWXH01000046">
    <property type="protein sequence ID" value="SMC29449.1"/>
    <property type="molecule type" value="Genomic_DNA"/>
</dbReference>
<reference evidence="1 2" key="1">
    <citation type="submission" date="2017-04" db="EMBL/GenBank/DDBJ databases">
        <authorList>
            <person name="Afonso C.L."/>
            <person name="Miller P.J."/>
            <person name="Scott M.A."/>
            <person name="Spackman E."/>
            <person name="Goraichik I."/>
            <person name="Dimitrov K.M."/>
            <person name="Suarez D.L."/>
            <person name="Swayne D.E."/>
        </authorList>
    </citation>
    <scope>NUCLEOTIDE SEQUENCE [LARGE SCALE GENOMIC DNA]</scope>
    <source>
        <strain evidence="1 2">DSM 12555</strain>
    </source>
</reference>
<dbReference type="AlphaFoldDB" id="A0A1W1XZP8"/>
<organism evidence="1 2">
    <name type="scientific">Clostridium acidisoli DSM 12555</name>
    <dbReference type="NCBI Taxonomy" id="1121291"/>
    <lineage>
        <taxon>Bacteria</taxon>
        <taxon>Bacillati</taxon>
        <taxon>Bacillota</taxon>
        <taxon>Clostridia</taxon>
        <taxon>Eubacteriales</taxon>
        <taxon>Clostridiaceae</taxon>
        <taxon>Clostridium</taxon>
    </lineage>
</organism>
<keyword evidence="2" id="KW-1185">Reference proteome</keyword>